<name>A0A553NRK0_9TELE</name>
<feature type="compositionally biased region" description="Basic and acidic residues" evidence="1">
    <location>
        <begin position="56"/>
        <end position="91"/>
    </location>
</feature>
<comment type="caution">
    <text evidence="2">The sequence shown here is derived from an EMBL/GenBank/DDBJ whole genome shotgun (WGS) entry which is preliminary data.</text>
</comment>
<keyword evidence="3" id="KW-1185">Reference proteome</keyword>
<sequence length="170" mass="19477">MPRDTLGSPGPLLTIPHNWTPCIPLKTIPSPANLPQECPSTFILPRGLQQEATSKQTDHTSDRWSQHQDHKDKHSGAEHREKRSVRHAPETSRELMQQKLNGWLFACDNPYEIPQGEFEDIPAERVCVAERRRQDLKHQLLLEIPQTNSETQIQDQFAPSAFTDVFQPQT</sequence>
<evidence type="ECO:0000313" key="2">
    <source>
        <dbReference type="EMBL" id="TRY68065.1"/>
    </source>
</evidence>
<evidence type="ECO:0000313" key="3">
    <source>
        <dbReference type="Proteomes" id="UP000316079"/>
    </source>
</evidence>
<dbReference type="Proteomes" id="UP000316079">
    <property type="component" value="Unassembled WGS sequence"/>
</dbReference>
<gene>
    <name evidence="2" type="ORF">DNTS_003643</name>
</gene>
<feature type="region of interest" description="Disordered" evidence="1">
    <location>
        <begin position="50"/>
        <end position="91"/>
    </location>
</feature>
<reference evidence="2 3" key="1">
    <citation type="journal article" date="2019" name="Sci. Data">
        <title>Hybrid genome assembly and annotation of Danionella translucida.</title>
        <authorList>
            <person name="Kadobianskyi M."/>
            <person name="Schulze L."/>
            <person name="Schuelke M."/>
            <person name="Judkewitz B."/>
        </authorList>
    </citation>
    <scope>NUCLEOTIDE SEQUENCE [LARGE SCALE GENOMIC DNA]</scope>
    <source>
        <strain evidence="2 3">Bolton</strain>
    </source>
</reference>
<proteinExistence type="predicted"/>
<protein>
    <submittedName>
        <fullName evidence="2">Uncharacterized protein</fullName>
    </submittedName>
</protein>
<accession>A0A553NRK0</accession>
<dbReference type="AlphaFoldDB" id="A0A553NRK0"/>
<organism evidence="2 3">
    <name type="scientific">Danionella cerebrum</name>
    <dbReference type="NCBI Taxonomy" id="2873325"/>
    <lineage>
        <taxon>Eukaryota</taxon>
        <taxon>Metazoa</taxon>
        <taxon>Chordata</taxon>
        <taxon>Craniata</taxon>
        <taxon>Vertebrata</taxon>
        <taxon>Euteleostomi</taxon>
        <taxon>Actinopterygii</taxon>
        <taxon>Neopterygii</taxon>
        <taxon>Teleostei</taxon>
        <taxon>Ostariophysi</taxon>
        <taxon>Cypriniformes</taxon>
        <taxon>Danionidae</taxon>
        <taxon>Danioninae</taxon>
        <taxon>Danionella</taxon>
    </lineage>
</organism>
<evidence type="ECO:0000256" key="1">
    <source>
        <dbReference type="SAM" id="MobiDB-lite"/>
    </source>
</evidence>
<dbReference type="EMBL" id="SRMA01026810">
    <property type="protein sequence ID" value="TRY68065.1"/>
    <property type="molecule type" value="Genomic_DNA"/>
</dbReference>